<feature type="region of interest" description="Disordered" evidence="1">
    <location>
        <begin position="271"/>
        <end position="356"/>
    </location>
</feature>
<feature type="compositionally biased region" description="Polar residues" evidence="1">
    <location>
        <begin position="346"/>
        <end position="356"/>
    </location>
</feature>
<gene>
    <name evidence="2" type="ORF">PF002_g10256</name>
</gene>
<dbReference type="AlphaFoldDB" id="A0A6A3ZRM9"/>
<dbReference type="EMBL" id="QXGD01000444">
    <property type="protein sequence ID" value="KAE9239466.1"/>
    <property type="molecule type" value="Genomic_DNA"/>
</dbReference>
<sequence length="356" mass="39192">MGLSSSQRYYKGKRMRELVKGAVADARTKILLDSGAKLSVISANFAKKLRVRGCSTTVSVSNEVRGINPGIMETQRRALVKATLGWEHAYEFEMWVMDHSAGVDVVLGMYIMVPAGIRLDLFHGKARLPDEVMVPLLKSKQLEDSVSKGVARILVASPTTVSDDARDMDLSVNETCTNGSEEQTGSADDEILREAGYARLESDKYREWLVLAYTESRVETLFGRKSELYQQWLAAQPSAVERRDYPTPRAILRRPTEVSVCVETHVARDQGQMAVASRMDPNTETGDDDDNQTTPLPSVDFDAGPREDREEESGMSEGEVGNTKSRVTRISDSARPPGEPGELLTSEPTTTGASLN</sequence>
<comment type="caution">
    <text evidence="2">The sequence shown here is derived from an EMBL/GenBank/DDBJ whole genome shotgun (WGS) entry which is preliminary data.</text>
</comment>
<dbReference type="SUPFAM" id="SSF50630">
    <property type="entry name" value="Acid proteases"/>
    <property type="match status" value="1"/>
</dbReference>
<accession>A0A6A3ZRM9</accession>
<dbReference type="InterPro" id="IPR021109">
    <property type="entry name" value="Peptidase_aspartic_dom_sf"/>
</dbReference>
<organism evidence="2 3">
    <name type="scientific">Phytophthora fragariae</name>
    <dbReference type="NCBI Taxonomy" id="53985"/>
    <lineage>
        <taxon>Eukaryota</taxon>
        <taxon>Sar</taxon>
        <taxon>Stramenopiles</taxon>
        <taxon>Oomycota</taxon>
        <taxon>Peronosporomycetes</taxon>
        <taxon>Peronosporales</taxon>
        <taxon>Peronosporaceae</taxon>
        <taxon>Phytophthora</taxon>
    </lineage>
</organism>
<dbReference type="Pfam" id="PF13650">
    <property type="entry name" value="Asp_protease_2"/>
    <property type="match status" value="1"/>
</dbReference>
<proteinExistence type="predicted"/>
<evidence type="ECO:0000313" key="2">
    <source>
        <dbReference type="EMBL" id="KAE9239466.1"/>
    </source>
</evidence>
<name>A0A6A3ZRM9_9STRA</name>
<dbReference type="Gene3D" id="2.40.70.10">
    <property type="entry name" value="Acid Proteases"/>
    <property type="match status" value="1"/>
</dbReference>
<protein>
    <recommendedName>
        <fullName evidence="4">Peptidase A2 domain-containing protein</fullName>
    </recommendedName>
</protein>
<evidence type="ECO:0008006" key="4">
    <source>
        <dbReference type="Google" id="ProtNLM"/>
    </source>
</evidence>
<dbReference type="Proteomes" id="UP000440367">
    <property type="component" value="Unassembled WGS sequence"/>
</dbReference>
<reference evidence="2 3" key="1">
    <citation type="submission" date="2018-08" db="EMBL/GenBank/DDBJ databases">
        <title>Genomic investigation of the strawberry pathogen Phytophthora fragariae indicates pathogenicity is determined by transcriptional variation in three key races.</title>
        <authorList>
            <person name="Adams T.M."/>
            <person name="Armitage A.D."/>
            <person name="Sobczyk M.K."/>
            <person name="Bates H.J."/>
            <person name="Dunwell J.M."/>
            <person name="Nellist C.F."/>
            <person name="Harrison R.J."/>
        </authorList>
    </citation>
    <scope>NUCLEOTIDE SEQUENCE [LARGE SCALE GENOMIC DNA]</scope>
    <source>
        <strain evidence="2 3">BC-1</strain>
    </source>
</reference>
<evidence type="ECO:0000256" key="1">
    <source>
        <dbReference type="SAM" id="MobiDB-lite"/>
    </source>
</evidence>
<dbReference type="CDD" id="cd00303">
    <property type="entry name" value="retropepsin_like"/>
    <property type="match status" value="1"/>
</dbReference>
<evidence type="ECO:0000313" key="3">
    <source>
        <dbReference type="Proteomes" id="UP000440367"/>
    </source>
</evidence>
<feature type="compositionally biased region" description="Polar residues" evidence="1">
    <location>
        <begin position="322"/>
        <end position="331"/>
    </location>
</feature>